<evidence type="ECO:0000256" key="6">
    <source>
        <dbReference type="ARBA" id="ARBA00023125"/>
    </source>
</evidence>
<evidence type="ECO:0000256" key="7">
    <source>
        <dbReference type="ARBA" id="ARBA00023239"/>
    </source>
</evidence>
<dbReference type="EC" id="3.4.-.-" evidence="8"/>
<evidence type="ECO:0000256" key="4">
    <source>
        <dbReference type="ARBA" id="ARBA00022801"/>
    </source>
</evidence>
<evidence type="ECO:0000256" key="2">
    <source>
        <dbReference type="ARBA" id="ARBA00022670"/>
    </source>
</evidence>
<dbReference type="GO" id="GO:0106300">
    <property type="term" value="P:protein-DNA covalent cross-linking repair"/>
    <property type="evidence" value="ECO:0007669"/>
    <property type="project" value="InterPro"/>
</dbReference>
<dbReference type="EMBL" id="CP034593">
    <property type="protein sequence ID" value="AZQ77052.1"/>
    <property type="molecule type" value="Genomic_DNA"/>
</dbReference>
<proteinExistence type="inferred from homology"/>
<keyword evidence="5" id="KW-0190">Covalent protein-DNA linkage</keyword>
<evidence type="ECO:0000313" key="10">
    <source>
        <dbReference type="Proteomes" id="UP000280344"/>
    </source>
</evidence>
<dbReference type="InterPro" id="IPR003738">
    <property type="entry name" value="SRAP"/>
</dbReference>
<dbReference type="KEGG" id="flh:EJ997_06615"/>
<keyword evidence="4 8" id="KW-0378">Hydrolase</keyword>
<evidence type="ECO:0000256" key="5">
    <source>
        <dbReference type="ARBA" id="ARBA00023124"/>
    </source>
</evidence>
<dbReference type="Proteomes" id="UP000280344">
    <property type="component" value="Chromosome"/>
</dbReference>
<dbReference type="GO" id="GO:0008233">
    <property type="term" value="F:peptidase activity"/>
    <property type="evidence" value="ECO:0007669"/>
    <property type="project" value="UniProtKB-KW"/>
</dbReference>
<dbReference type="Pfam" id="PF02586">
    <property type="entry name" value="SRAP"/>
    <property type="match status" value="1"/>
</dbReference>
<protein>
    <recommendedName>
        <fullName evidence="8">Abasic site processing protein</fullName>
        <ecNumber evidence="8">3.4.-.-</ecNumber>
    </recommendedName>
</protein>
<dbReference type="OrthoDB" id="9782620at2"/>
<organism evidence="9 10">
    <name type="scientific">Flaviflexus ciconiae</name>
    <dbReference type="NCBI Taxonomy" id="2496867"/>
    <lineage>
        <taxon>Bacteria</taxon>
        <taxon>Bacillati</taxon>
        <taxon>Actinomycetota</taxon>
        <taxon>Actinomycetes</taxon>
        <taxon>Actinomycetales</taxon>
        <taxon>Actinomycetaceae</taxon>
        <taxon>Flaviflexus</taxon>
    </lineage>
</organism>
<dbReference type="AlphaFoldDB" id="A0A3Q9G419"/>
<accession>A0A3Q9G419</accession>
<dbReference type="PANTHER" id="PTHR13604">
    <property type="entry name" value="DC12-RELATED"/>
    <property type="match status" value="1"/>
</dbReference>
<gene>
    <name evidence="9" type="ORF">EJ997_06615</name>
</gene>
<dbReference type="Gene3D" id="3.90.1680.10">
    <property type="entry name" value="SOS response associated peptidase-like"/>
    <property type="match status" value="1"/>
</dbReference>
<sequence length="231" mass="25828">MCGRYATFTRLDEQPGLFDLDVITEDVAARPQNWNVAPTTGVPIIVERYDDGLSREAHLAHWGLLPPWAKDKSFSAKMINARSETVAEKKSFAPSLKKRRCIVPADGYYEWKKVGSAKQPYYISRTDGQPLAFAGLYSWWKDGDAWLLSTTIITKAAEQLADIHERVPVILDQEDFSDWLDPQEENPDAALEIISHPNPDLNAIPVRKDVGKVGVNSPENIVEIPAEDVIG</sequence>
<keyword evidence="2 8" id="KW-0645">Protease</keyword>
<keyword evidence="3" id="KW-0227">DNA damage</keyword>
<keyword evidence="6" id="KW-0238">DNA-binding</keyword>
<reference evidence="9 10" key="1">
    <citation type="submission" date="2018-12" db="EMBL/GenBank/DDBJ databases">
        <title>Complete genome sequence of Flaviflexus sp. H23T48.</title>
        <authorList>
            <person name="Bae J.-W."/>
            <person name="Lee J.-Y."/>
        </authorList>
    </citation>
    <scope>NUCLEOTIDE SEQUENCE [LARGE SCALE GENOMIC DNA]</scope>
    <source>
        <strain evidence="9 10">H23T48</strain>
    </source>
</reference>
<dbReference type="GO" id="GO:0003697">
    <property type="term" value="F:single-stranded DNA binding"/>
    <property type="evidence" value="ECO:0007669"/>
    <property type="project" value="InterPro"/>
</dbReference>
<name>A0A3Q9G419_9ACTO</name>
<comment type="similarity">
    <text evidence="1 8">Belongs to the SOS response-associated peptidase family.</text>
</comment>
<dbReference type="GO" id="GO:0006508">
    <property type="term" value="P:proteolysis"/>
    <property type="evidence" value="ECO:0007669"/>
    <property type="project" value="UniProtKB-KW"/>
</dbReference>
<evidence type="ECO:0000256" key="8">
    <source>
        <dbReference type="RuleBase" id="RU364100"/>
    </source>
</evidence>
<dbReference type="PANTHER" id="PTHR13604:SF0">
    <property type="entry name" value="ABASIC SITE PROCESSING PROTEIN HMCES"/>
    <property type="match status" value="1"/>
</dbReference>
<evidence type="ECO:0000256" key="3">
    <source>
        <dbReference type="ARBA" id="ARBA00022763"/>
    </source>
</evidence>
<dbReference type="GO" id="GO:0016829">
    <property type="term" value="F:lyase activity"/>
    <property type="evidence" value="ECO:0007669"/>
    <property type="project" value="UniProtKB-KW"/>
</dbReference>
<dbReference type="InterPro" id="IPR036590">
    <property type="entry name" value="SRAP-like"/>
</dbReference>
<keyword evidence="7" id="KW-0456">Lyase</keyword>
<dbReference type="RefSeq" id="WP_126703857.1">
    <property type="nucleotide sequence ID" value="NZ_CP034593.1"/>
</dbReference>
<keyword evidence="10" id="KW-1185">Reference proteome</keyword>
<evidence type="ECO:0000256" key="1">
    <source>
        <dbReference type="ARBA" id="ARBA00008136"/>
    </source>
</evidence>
<evidence type="ECO:0000313" key="9">
    <source>
        <dbReference type="EMBL" id="AZQ77052.1"/>
    </source>
</evidence>
<dbReference type="SUPFAM" id="SSF143081">
    <property type="entry name" value="BB1717-like"/>
    <property type="match status" value="1"/>
</dbReference>